<proteinExistence type="inferred from homology"/>
<organism evidence="8 9">
    <name type="scientific">Paenibacillus oryzae</name>
    <dbReference type="NCBI Taxonomy" id="1844972"/>
    <lineage>
        <taxon>Bacteria</taxon>
        <taxon>Bacillati</taxon>
        <taxon>Bacillota</taxon>
        <taxon>Bacilli</taxon>
        <taxon>Bacillales</taxon>
        <taxon>Paenibacillaceae</taxon>
        <taxon>Paenibacillus</taxon>
    </lineage>
</organism>
<dbReference type="CDD" id="cd16926">
    <property type="entry name" value="HATPase_MutL-MLH-PMS-like"/>
    <property type="match status" value="1"/>
</dbReference>
<sequence>MSRIKVLDEKLANQIAAGEVVERPSSVVKELVENAIDAGSTTIDVYIEEGGLTLIRVVDNGGGIDPDDLPTAFARHATSKISSGSDLFRIASLGFRGEALASIAAVSRLSAISANSDSGLARRLVIEGGTIVAEEPANAPQGTEMSVRDLFYNTPARLKYMKSIQTELGHISDYINRVALAHPGIAVTLKHNGSSLLQTLGTGDRLQVIAAVYGSSTAKAMLPISASDPDFELTGYVSKPELTRANRNGITLVVNGRYIRSFAVNASLQQAYHTLLPINRFPLAVLEVEMHPSLLDVNVHPSKMEVRFSKEAELKALIEKAVKAALGAQRYIPGPDSGKKQPRSGPLYVQESIAFHIGDRLESIGKPPGPASFADAAEGKAPGAAISGGSFSPYRQEAQNTDFAGDRQSRRQETNTTQERFGSQSGSNGRDRSFGSQSGSNGRDRSLGSQASSYAGERSPYIPRQATEKLYAPPRQDWGLQNGIHDQADDKGLAAKSVLADHQADKVMEAGDIFGSEPAQRENQHYNSTSTKALGKEAYEQSQGADKSLKGIQEVQGVQDVPDVQRAQDAKEVQELQEVSYGLDTAEPYVIGAGNGGAAEAGELFNEQAAFEQKANLATGKALDGEGASIVAENPESGGAPSTNGADVPTAASGFPELHWIGQHHGTYIVAQADDGLYLIDQHAAHERINYEYYLYQFGHPAAESQGLLVPLTLEFTPGEAMQLRDRLELFREAGVDIEPFGAQTFLVRAYPQWLPHGEEKAVLEEMAELLIAERKSIDIGKLREKAAIMCACKASIKANDRMTREEGDVLLARLAGCSQPYTCPHGRPIIVHLSTYQLEKMFKRVMS</sequence>
<dbReference type="InterPro" id="IPR014762">
    <property type="entry name" value="DNA_mismatch_repair_CS"/>
</dbReference>
<dbReference type="NCBIfam" id="TIGR00585">
    <property type="entry name" value="mutl"/>
    <property type="match status" value="1"/>
</dbReference>
<dbReference type="SUPFAM" id="SSF55874">
    <property type="entry name" value="ATPase domain of HSP90 chaperone/DNA topoisomerase II/histidine kinase"/>
    <property type="match status" value="1"/>
</dbReference>
<accession>A0A1A5YGN1</accession>
<dbReference type="InterPro" id="IPR036890">
    <property type="entry name" value="HATPase_C_sf"/>
</dbReference>
<dbReference type="InterPro" id="IPR037198">
    <property type="entry name" value="MutL_C_sf"/>
</dbReference>
<dbReference type="GO" id="GO:0016887">
    <property type="term" value="F:ATP hydrolysis activity"/>
    <property type="evidence" value="ECO:0007669"/>
    <property type="project" value="InterPro"/>
</dbReference>
<evidence type="ECO:0000259" key="6">
    <source>
        <dbReference type="SMART" id="SM00853"/>
    </source>
</evidence>
<dbReference type="GO" id="GO:0030983">
    <property type="term" value="F:mismatched DNA binding"/>
    <property type="evidence" value="ECO:0007669"/>
    <property type="project" value="InterPro"/>
</dbReference>
<dbReference type="InterPro" id="IPR014790">
    <property type="entry name" value="MutL_C"/>
</dbReference>
<feature type="compositionally biased region" description="Basic and acidic residues" evidence="5">
    <location>
        <begin position="404"/>
        <end position="413"/>
    </location>
</feature>
<dbReference type="PANTHER" id="PTHR10073:SF12">
    <property type="entry name" value="DNA MISMATCH REPAIR PROTEIN MLH1"/>
    <property type="match status" value="1"/>
</dbReference>
<feature type="compositionally biased region" description="Polar residues" evidence="5">
    <location>
        <begin position="414"/>
        <end position="453"/>
    </location>
</feature>
<dbReference type="InterPro" id="IPR042120">
    <property type="entry name" value="MutL_C_dimsub"/>
</dbReference>
<dbReference type="GO" id="GO:0140664">
    <property type="term" value="F:ATP-dependent DNA damage sensor activity"/>
    <property type="evidence" value="ECO:0007669"/>
    <property type="project" value="InterPro"/>
</dbReference>
<dbReference type="Gene3D" id="3.30.230.10">
    <property type="match status" value="1"/>
</dbReference>
<keyword evidence="3 4" id="KW-0234">DNA repair</keyword>
<evidence type="ECO:0000313" key="8">
    <source>
        <dbReference type="EMBL" id="OBR64728.1"/>
    </source>
</evidence>
<comment type="function">
    <text evidence="4">This protein is involved in the repair of mismatches in DNA. It is required for dam-dependent methyl-directed DNA mismatch repair. May act as a 'molecular matchmaker', a protein that promotes the formation of a stable complex between two or more DNA-binding proteins in an ATP-dependent manner without itself being part of a final effector complex.</text>
</comment>
<feature type="domain" description="DNA mismatch repair protein S5" evidence="7">
    <location>
        <begin position="209"/>
        <end position="327"/>
    </location>
</feature>
<feature type="compositionally biased region" description="Low complexity" evidence="5">
    <location>
        <begin position="374"/>
        <end position="385"/>
    </location>
</feature>
<dbReference type="InterPro" id="IPR020568">
    <property type="entry name" value="Ribosomal_Su5_D2-typ_SF"/>
</dbReference>
<feature type="domain" description="MutL C-terminal dimerisation" evidence="6">
    <location>
        <begin position="660"/>
        <end position="803"/>
    </location>
</feature>
<dbReference type="AlphaFoldDB" id="A0A1A5YGN1"/>
<dbReference type="Proteomes" id="UP000092024">
    <property type="component" value="Unassembled WGS sequence"/>
</dbReference>
<dbReference type="InterPro" id="IPR042121">
    <property type="entry name" value="MutL_C_regsub"/>
</dbReference>
<dbReference type="CDD" id="cd00782">
    <property type="entry name" value="MutL_Trans"/>
    <property type="match status" value="1"/>
</dbReference>
<evidence type="ECO:0000313" key="9">
    <source>
        <dbReference type="Proteomes" id="UP000092024"/>
    </source>
</evidence>
<dbReference type="SUPFAM" id="SSF118116">
    <property type="entry name" value="DNA mismatch repair protein MutL"/>
    <property type="match status" value="1"/>
</dbReference>
<dbReference type="RefSeq" id="WP_068683719.1">
    <property type="nucleotide sequence ID" value="NZ_LYPA01000064.1"/>
</dbReference>
<dbReference type="Pfam" id="PF08676">
    <property type="entry name" value="MutL_C"/>
    <property type="match status" value="1"/>
</dbReference>
<dbReference type="InterPro" id="IPR013507">
    <property type="entry name" value="DNA_mismatch_S5_2-like"/>
</dbReference>
<dbReference type="SMART" id="SM00853">
    <property type="entry name" value="MutL_C"/>
    <property type="match status" value="1"/>
</dbReference>
<evidence type="ECO:0000256" key="5">
    <source>
        <dbReference type="SAM" id="MobiDB-lite"/>
    </source>
</evidence>
<dbReference type="FunFam" id="3.30.565.10:FF:000003">
    <property type="entry name" value="DNA mismatch repair endonuclease MutL"/>
    <property type="match status" value="1"/>
</dbReference>
<dbReference type="Gene3D" id="3.30.1370.100">
    <property type="entry name" value="MutL, C-terminal domain, regulatory subdomain"/>
    <property type="match status" value="1"/>
</dbReference>
<comment type="caution">
    <text evidence="8">The sequence shown here is derived from an EMBL/GenBank/DDBJ whole genome shotgun (WGS) entry which is preliminary data.</text>
</comment>
<dbReference type="Gene3D" id="3.30.565.10">
    <property type="entry name" value="Histidine kinase-like ATPase, C-terminal domain"/>
    <property type="match status" value="1"/>
</dbReference>
<dbReference type="STRING" id="1844972.A7K91_03855"/>
<evidence type="ECO:0000256" key="3">
    <source>
        <dbReference type="ARBA" id="ARBA00023204"/>
    </source>
</evidence>
<comment type="similarity">
    <text evidence="1 4">Belongs to the DNA mismatch repair MutL/HexB family.</text>
</comment>
<dbReference type="Pfam" id="PF01119">
    <property type="entry name" value="DNA_mis_repair"/>
    <property type="match status" value="1"/>
</dbReference>
<evidence type="ECO:0000256" key="4">
    <source>
        <dbReference type="HAMAP-Rule" id="MF_00149"/>
    </source>
</evidence>
<dbReference type="PANTHER" id="PTHR10073">
    <property type="entry name" value="DNA MISMATCH REPAIR PROTEIN MLH, PMS, MUTL"/>
    <property type="match status" value="1"/>
</dbReference>
<dbReference type="InterPro" id="IPR002099">
    <property type="entry name" value="MutL/Mlh/PMS"/>
</dbReference>
<name>A0A1A5YGN1_9BACL</name>
<evidence type="ECO:0000256" key="2">
    <source>
        <dbReference type="ARBA" id="ARBA00022763"/>
    </source>
</evidence>
<protein>
    <recommendedName>
        <fullName evidence="4">DNA mismatch repair protein MutL</fullName>
    </recommendedName>
</protein>
<dbReference type="OrthoDB" id="9763467at2"/>
<reference evidence="8 9" key="1">
    <citation type="submission" date="2016-05" db="EMBL/GenBank/DDBJ databases">
        <title>Paenibacillus oryzae. sp. nov., isolated from the rice root.</title>
        <authorList>
            <person name="Zhang J."/>
            <person name="Zhang X."/>
        </authorList>
    </citation>
    <scope>NUCLEOTIDE SEQUENCE [LARGE SCALE GENOMIC DNA]</scope>
    <source>
        <strain evidence="8 9">1DrF-4</strain>
    </source>
</reference>
<dbReference type="Gene3D" id="3.30.1540.20">
    <property type="entry name" value="MutL, C-terminal domain, dimerisation subdomain"/>
    <property type="match status" value="1"/>
</dbReference>
<dbReference type="InterPro" id="IPR020667">
    <property type="entry name" value="DNA_mismatch_repair_MutL"/>
</dbReference>
<dbReference type="PROSITE" id="PS00058">
    <property type="entry name" value="DNA_MISMATCH_REPAIR_1"/>
    <property type="match status" value="1"/>
</dbReference>
<gene>
    <name evidence="4" type="primary">mutL</name>
    <name evidence="8" type="ORF">A7K91_03855</name>
</gene>
<dbReference type="EMBL" id="LYPA01000064">
    <property type="protein sequence ID" value="OBR64728.1"/>
    <property type="molecule type" value="Genomic_DNA"/>
</dbReference>
<keyword evidence="2 4" id="KW-0227">DNA damage</keyword>
<dbReference type="GO" id="GO:0006298">
    <property type="term" value="P:mismatch repair"/>
    <property type="evidence" value="ECO:0007669"/>
    <property type="project" value="UniProtKB-UniRule"/>
</dbReference>
<dbReference type="GO" id="GO:0032300">
    <property type="term" value="C:mismatch repair complex"/>
    <property type="evidence" value="ECO:0007669"/>
    <property type="project" value="InterPro"/>
</dbReference>
<feature type="region of interest" description="Disordered" evidence="5">
    <location>
        <begin position="364"/>
        <end position="463"/>
    </location>
</feature>
<dbReference type="InterPro" id="IPR038973">
    <property type="entry name" value="MutL/Mlh/Pms-like"/>
</dbReference>
<dbReference type="InterPro" id="IPR014721">
    <property type="entry name" value="Ribsml_uS5_D2-typ_fold_subgr"/>
</dbReference>
<evidence type="ECO:0000259" key="7">
    <source>
        <dbReference type="SMART" id="SM01340"/>
    </source>
</evidence>
<dbReference type="SUPFAM" id="SSF54211">
    <property type="entry name" value="Ribosomal protein S5 domain 2-like"/>
    <property type="match status" value="1"/>
</dbReference>
<dbReference type="GO" id="GO:0005524">
    <property type="term" value="F:ATP binding"/>
    <property type="evidence" value="ECO:0007669"/>
    <property type="project" value="InterPro"/>
</dbReference>
<keyword evidence="9" id="KW-1185">Reference proteome</keyword>
<dbReference type="Pfam" id="PF13589">
    <property type="entry name" value="HATPase_c_3"/>
    <property type="match status" value="1"/>
</dbReference>
<dbReference type="HAMAP" id="MF_00149">
    <property type="entry name" value="DNA_mis_repair"/>
    <property type="match status" value="1"/>
</dbReference>
<evidence type="ECO:0000256" key="1">
    <source>
        <dbReference type="ARBA" id="ARBA00006082"/>
    </source>
</evidence>
<dbReference type="SMART" id="SM01340">
    <property type="entry name" value="DNA_mis_repair"/>
    <property type="match status" value="1"/>
</dbReference>